<dbReference type="PATRIC" id="fig|883114.3.peg.1123"/>
<dbReference type="PROSITE" id="PS50928">
    <property type="entry name" value="ABC_TM1"/>
    <property type="match status" value="1"/>
</dbReference>
<feature type="transmembrane region" description="Helical" evidence="6">
    <location>
        <begin position="175"/>
        <end position="194"/>
    </location>
</feature>
<feature type="domain" description="ABC transmembrane type-1" evidence="7">
    <location>
        <begin position="15"/>
        <end position="194"/>
    </location>
</feature>
<dbReference type="HOGENOM" id="CLU_046113_7_2_9"/>
<protein>
    <recommendedName>
        <fullName evidence="7">ABC transmembrane type-1 domain-containing protein</fullName>
    </recommendedName>
</protein>
<gene>
    <name evidence="8" type="ORF">HMPREF9709_01133</name>
</gene>
<name>H3NP72_9FIRM</name>
<proteinExistence type="inferred from homology"/>
<dbReference type="GeneID" id="96999118"/>
<feature type="transmembrane region" description="Helical" evidence="6">
    <location>
        <begin position="20"/>
        <end position="40"/>
    </location>
</feature>
<comment type="caution">
    <text evidence="8">The sequence shown here is derived from an EMBL/GenBank/DDBJ whole genome shotgun (WGS) entry which is preliminary data.</text>
</comment>
<reference evidence="8 9" key="1">
    <citation type="submission" date="2012-01" db="EMBL/GenBank/DDBJ databases">
        <title>The Genome Sequence of Helcococcus kunzii ATCC 51366.</title>
        <authorList>
            <consortium name="The Broad Institute Genome Sequencing Platform"/>
            <person name="Earl A."/>
            <person name="Ward D."/>
            <person name="Feldgarden M."/>
            <person name="Gevers D."/>
            <person name="Huys G."/>
            <person name="Young S.K."/>
            <person name="Zeng Q."/>
            <person name="Gargeya S."/>
            <person name="Fitzgerald M."/>
            <person name="Haas B."/>
            <person name="Abouelleil A."/>
            <person name="Alvarado L."/>
            <person name="Arachchi H.M."/>
            <person name="Berlin A."/>
            <person name="Chapman S.B."/>
            <person name="Gearin G."/>
            <person name="Goldberg J."/>
            <person name="Griggs A."/>
            <person name="Gujja S."/>
            <person name="Hansen M."/>
            <person name="Heiman D."/>
            <person name="Howarth C."/>
            <person name="Larimer J."/>
            <person name="Lui A."/>
            <person name="MacDonald P.J.P."/>
            <person name="McCowen C."/>
            <person name="Montmayeur A."/>
            <person name="Murphy C."/>
            <person name="Neiman D."/>
            <person name="Pearson M."/>
            <person name="Priest M."/>
            <person name="Roberts A."/>
            <person name="Saif S."/>
            <person name="Shea T."/>
            <person name="Sisk P."/>
            <person name="Stolte C."/>
            <person name="Sykes S."/>
            <person name="Wortman J."/>
            <person name="Nusbaum C."/>
            <person name="Birren B."/>
        </authorList>
    </citation>
    <scope>NUCLEOTIDE SEQUENCE [LARGE SCALE GENOMIC DNA]</scope>
    <source>
        <strain evidence="8 9">ATCC 51366</strain>
    </source>
</reference>
<keyword evidence="9" id="KW-1185">Reference proteome</keyword>
<evidence type="ECO:0000256" key="1">
    <source>
        <dbReference type="ARBA" id="ARBA00004141"/>
    </source>
</evidence>
<dbReference type="RefSeq" id="WP_005398647.1">
    <property type="nucleotide sequence ID" value="NZ_JH601088.1"/>
</dbReference>
<evidence type="ECO:0000313" key="9">
    <source>
        <dbReference type="Proteomes" id="UP000004191"/>
    </source>
</evidence>
<evidence type="ECO:0000256" key="6">
    <source>
        <dbReference type="RuleBase" id="RU363032"/>
    </source>
</evidence>
<accession>H3NP72</accession>
<feature type="transmembrane region" description="Helical" evidence="6">
    <location>
        <begin position="129"/>
        <end position="155"/>
    </location>
</feature>
<feature type="transmembrane region" description="Helical" evidence="6">
    <location>
        <begin position="76"/>
        <end position="93"/>
    </location>
</feature>
<organism evidence="8 9">
    <name type="scientific">Helcococcus kunzii ATCC 51366</name>
    <dbReference type="NCBI Taxonomy" id="883114"/>
    <lineage>
        <taxon>Bacteria</taxon>
        <taxon>Bacillati</taxon>
        <taxon>Bacillota</taxon>
        <taxon>Tissierellia</taxon>
        <taxon>Tissierellales</taxon>
        <taxon>Peptoniphilaceae</taxon>
        <taxon>Helcococcus</taxon>
    </lineage>
</organism>
<dbReference type="GO" id="GO:0031460">
    <property type="term" value="P:glycine betaine transport"/>
    <property type="evidence" value="ECO:0007669"/>
    <property type="project" value="TreeGrafter"/>
</dbReference>
<evidence type="ECO:0000256" key="3">
    <source>
        <dbReference type="ARBA" id="ARBA00022692"/>
    </source>
</evidence>
<dbReference type="InterPro" id="IPR000515">
    <property type="entry name" value="MetI-like"/>
</dbReference>
<evidence type="ECO:0000313" key="8">
    <source>
        <dbReference type="EMBL" id="EHR33534.1"/>
    </source>
</evidence>
<evidence type="ECO:0000259" key="7">
    <source>
        <dbReference type="PROSITE" id="PS50928"/>
    </source>
</evidence>
<dbReference type="GO" id="GO:0005886">
    <property type="term" value="C:plasma membrane"/>
    <property type="evidence" value="ECO:0007669"/>
    <property type="project" value="UniProtKB-SubCell"/>
</dbReference>
<dbReference type="Proteomes" id="UP000004191">
    <property type="component" value="Unassembled WGS sequence"/>
</dbReference>
<keyword evidence="4 6" id="KW-1133">Transmembrane helix</keyword>
<dbReference type="Gene3D" id="1.10.3720.10">
    <property type="entry name" value="MetI-like"/>
    <property type="match status" value="1"/>
</dbReference>
<dbReference type="eggNOG" id="COG1174">
    <property type="taxonomic scope" value="Bacteria"/>
</dbReference>
<comment type="similarity">
    <text evidence="6">Belongs to the binding-protein-dependent transport system permease family.</text>
</comment>
<keyword evidence="5 6" id="KW-0472">Membrane</keyword>
<dbReference type="CDD" id="cd06261">
    <property type="entry name" value="TM_PBP2"/>
    <property type="match status" value="1"/>
</dbReference>
<dbReference type="EMBL" id="AGEI01000022">
    <property type="protein sequence ID" value="EHR33534.1"/>
    <property type="molecule type" value="Genomic_DNA"/>
</dbReference>
<keyword evidence="3 6" id="KW-0812">Transmembrane</keyword>
<sequence length="211" mass="22814">MKWILDNLDTIFSKTFEHFIISLLSLGIGSLISVPIGILVSKSKKLSSIVLSIASVLQTLPSLALLAIMVPFFGVGRLPAIVALVVYSLLPILRNTILGIESVDKNTIDASYGMGMSYWQVLTKVQIPLALPIIISGISLSGIYVVAWATIASYIGAGGLGDLIFIGLNNYNFAAIYAGAIPVTLMALLFEFGIGKIEERFTPKHLMRERE</sequence>
<evidence type="ECO:0000256" key="2">
    <source>
        <dbReference type="ARBA" id="ARBA00022448"/>
    </source>
</evidence>
<dbReference type="SUPFAM" id="SSF161098">
    <property type="entry name" value="MetI-like"/>
    <property type="match status" value="1"/>
</dbReference>
<comment type="subcellular location">
    <subcellularLocation>
        <location evidence="6">Cell membrane</location>
        <topology evidence="6">Multi-pass membrane protein</topology>
    </subcellularLocation>
    <subcellularLocation>
        <location evidence="1">Membrane</location>
        <topology evidence="1">Multi-pass membrane protein</topology>
    </subcellularLocation>
</comment>
<evidence type="ECO:0000256" key="5">
    <source>
        <dbReference type="ARBA" id="ARBA00023136"/>
    </source>
</evidence>
<dbReference type="STRING" id="883114.HMPREF9709_01133"/>
<dbReference type="PANTHER" id="PTHR30177">
    <property type="entry name" value="GLYCINE BETAINE/L-PROLINE TRANSPORT SYSTEM PERMEASE PROTEIN PROW"/>
    <property type="match status" value="1"/>
</dbReference>
<dbReference type="Pfam" id="PF00528">
    <property type="entry name" value="BPD_transp_1"/>
    <property type="match status" value="1"/>
</dbReference>
<dbReference type="AlphaFoldDB" id="H3NP72"/>
<dbReference type="InterPro" id="IPR051204">
    <property type="entry name" value="ABC_transp_perm/SBD"/>
</dbReference>
<evidence type="ECO:0000256" key="4">
    <source>
        <dbReference type="ARBA" id="ARBA00022989"/>
    </source>
</evidence>
<dbReference type="GO" id="GO:0055085">
    <property type="term" value="P:transmembrane transport"/>
    <property type="evidence" value="ECO:0007669"/>
    <property type="project" value="InterPro"/>
</dbReference>
<feature type="transmembrane region" description="Helical" evidence="6">
    <location>
        <begin position="49"/>
        <end position="70"/>
    </location>
</feature>
<keyword evidence="2 6" id="KW-0813">Transport</keyword>
<dbReference type="InterPro" id="IPR035906">
    <property type="entry name" value="MetI-like_sf"/>
</dbReference>
<dbReference type="PANTHER" id="PTHR30177:SF28">
    <property type="entry name" value="CHOLINE TRANSPORT SYSTEM PERMEASE PROTEIN OPUBB"/>
    <property type="match status" value="1"/>
</dbReference>
<dbReference type="FunFam" id="1.10.3720.10:FF:000001">
    <property type="entry name" value="Glycine betaine ABC transporter, permease"/>
    <property type="match status" value="1"/>
</dbReference>